<sequence>MGGEILSSNPTLPLTHEEKSILRKEKVKIRDIHYLRTEQIAQMLTITYERAKILKGLAEFQTVPSIGHKLAEKLVFELDICSLAEMKDQNGAVLFDQLEQKLGVWTDSCVEDQIRCVINYANNRDSSKQWFDFTEERKSYRAKAGFPEDRPIKAWYD</sequence>
<dbReference type="InterPro" id="IPR021725">
    <property type="entry name" value="Cdd1"/>
</dbReference>
<dbReference type="Pfam" id="PF11731">
    <property type="entry name" value="Cdd1"/>
    <property type="match status" value="1"/>
</dbReference>
<name>A0A0B0ID68_9BACI</name>
<dbReference type="AlphaFoldDB" id="A0A0B0ID68"/>
<evidence type="ECO:0000313" key="2">
    <source>
        <dbReference type="Proteomes" id="UP000030832"/>
    </source>
</evidence>
<comment type="caution">
    <text evidence="1">The sequence shown here is derived from an EMBL/GenBank/DDBJ whole genome shotgun (WGS) entry which is preliminary data.</text>
</comment>
<protein>
    <submittedName>
        <fullName evidence="1">Pathogenicity locus</fullName>
    </submittedName>
</protein>
<proteinExistence type="predicted"/>
<dbReference type="eggNOG" id="ENOG5032HA0">
    <property type="taxonomic scope" value="Bacteria"/>
</dbReference>
<keyword evidence="2" id="KW-1185">Reference proteome</keyword>
<accession>A0A0B0ID68</accession>
<dbReference type="EMBL" id="JRJU01000021">
    <property type="protein sequence ID" value="KHF39240.1"/>
    <property type="molecule type" value="Genomic_DNA"/>
</dbReference>
<evidence type="ECO:0000313" key="1">
    <source>
        <dbReference type="EMBL" id="KHF39240.1"/>
    </source>
</evidence>
<gene>
    <name evidence="1" type="ORF">LQ50_16155</name>
</gene>
<dbReference type="Proteomes" id="UP000030832">
    <property type="component" value="Unassembled WGS sequence"/>
</dbReference>
<dbReference type="OrthoDB" id="666031at2"/>
<organism evidence="1 2">
    <name type="scientific">Halalkalibacter okhensis</name>
    <dbReference type="NCBI Taxonomy" id="333138"/>
    <lineage>
        <taxon>Bacteria</taxon>
        <taxon>Bacillati</taxon>
        <taxon>Bacillota</taxon>
        <taxon>Bacilli</taxon>
        <taxon>Bacillales</taxon>
        <taxon>Bacillaceae</taxon>
        <taxon>Halalkalibacter</taxon>
    </lineage>
</organism>
<dbReference type="STRING" id="333138.LQ50_16155"/>
<reference evidence="1 2" key="1">
    <citation type="submission" date="2014-09" db="EMBL/GenBank/DDBJ databases">
        <title>Genome sequencing and annotation of Bacillus Okhensis strain Kh10-101T.</title>
        <authorList>
            <person name="Prakash J.S."/>
        </authorList>
    </citation>
    <scope>NUCLEOTIDE SEQUENCE [LARGE SCALE GENOMIC DNA]</scope>
    <source>
        <strain evidence="2">Kh10-101T</strain>
    </source>
</reference>